<keyword evidence="2 3" id="KW-0143">Chaperone</keyword>
<dbReference type="Proteomes" id="UP000799302">
    <property type="component" value="Unassembled WGS sequence"/>
</dbReference>
<dbReference type="GO" id="GO:0048487">
    <property type="term" value="F:beta-tubulin binding"/>
    <property type="evidence" value="ECO:0007669"/>
    <property type="project" value="InterPro"/>
</dbReference>
<comment type="subunit">
    <text evidence="3">Supercomplex made of cofactors A to E. Cofactors A and D function by capturing and stabilizing tubulin in a quasi-native conformation. Cofactor E binds to the cofactor D-tubulin complex; interaction with cofactor C then causes the release of tubulin polypeptides that are committed to the native state.</text>
</comment>
<dbReference type="GO" id="GO:0005874">
    <property type="term" value="C:microtubule"/>
    <property type="evidence" value="ECO:0007669"/>
    <property type="project" value="UniProtKB-KW"/>
</dbReference>
<gene>
    <name evidence="4" type="ORF">BT63DRAFT_477507</name>
</gene>
<dbReference type="Pfam" id="PF02970">
    <property type="entry name" value="TBCA"/>
    <property type="match status" value="1"/>
</dbReference>
<dbReference type="Gene3D" id="1.20.58.90">
    <property type="match status" value="1"/>
</dbReference>
<dbReference type="InterPro" id="IPR004226">
    <property type="entry name" value="TBCA"/>
</dbReference>
<dbReference type="AlphaFoldDB" id="A0A6A6UIP4"/>
<accession>A0A6A6UIP4</accession>
<evidence type="ECO:0000313" key="4">
    <source>
        <dbReference type="EMBL" id="KAF2670938.1"/>
    </source>
</evidence>
<evidence type="ECO:0000313" key="5">
    <source>
        <dbReference type="Proteomes" id="UP000799302"/>
    </source>
</evidence>
<evidence type="ECO:0000256" key="3">
    <source>
        <dbReference type="RuleBase" id="RU364030"/>
    </source>
</evidence>
<keyword evidence="3" id="KW-0963">Cytoplasm</keyword>
<dbReference type="SUPFAM" id="SSF46988">
    <property type="entry name" value="Tubulin chaperone cofactor A"/>
    <property type="match status" value="1"/>
</dbReference>
<reference evidence="4" key="1">
    <citation type="journal article" date="2020" name="Stud. Mycol.">
        <title>101 Dothideomycetes genomes: a test case for predicting lifestyles and emergence of pathogens.</title>
        <authorList>
            <person name="Haridas S."/>
            <person name="Albert R."/>
            <person name="Binder M."/>
            <person name="Bloem J."/>
            <person name="Labutti K."/>
            <person name="Salamov A."/>
            <person name="Andreopoulos B."/>
            <person name="Baker S."/>
            <person name="Barry K."/>
            <person name="Bills G."/>
            <person name="Bluhm B."/>
            <person name="Cannon C."/>
            <person name="Castanera R."/>
            <person name="Culley D."/>
            <person name="Daum C."/>
            <person name="Ezra D."/>
            <person name="Gonzalez J."/>
            <person name="Henrissat B."/>
            <person name="Kuo A."/>
            <person name="Liang C."/>
            <person name="Lipzen A."/>
            <person name="Lutzoni F."/>
            <person name="Magnuson J."/>
            <person name="Mondo S."/>
            <person name="Nolan M."/>
            <person name="Ohm R."/>
            <person name="Pangilinan J."/>
            <person name="Park H.-J."/>
            <person name="Ramirez L."/>
            <person name="Alfaro M."/>
            <person name="Sun H."/>
            <person name="Tritt A."/>
            <person name="Yoshinaga Y."/>
            <person name="Zwiers L.-H."/>
            <person name="Turgeon B."/>
            <person name="Goodwin S."/>
            <person name="Spatafora J."/>
            <person name="Crous P."/>
            <person name="Grigoriev I."/>
        </authorList>
    </citation>
    <scope>NUCLEOTIDE SEQUENCE</scope>
    <source>
        <strain evidence="4">CBS 115976</strain>
    </source>
</reference>
<comment type="similarity">
    <text evidence="1 3">Belongs to the TBCA family.</text>
</comment>
<dbReference type="GO" id="GO:0005829">
    <property type="term" value="C:cytosol"/>
    <property type="evidence" value="ECO:0007669"/>
    <property type="project" value="TreeGrafter"/>
</dbReference>
<dbReference type="InterPro" id="IPR036126">
    <property type="entry name" value="TBCA_sf"/>
</dbReference>
<comment type="subcellular location">
    <subcellularLocation>
        <location evidence="3">Cytoplasm</location>
        <location evidence="3">Cytoskeleton</location>
    </subcellularLocation>
</comment>
<dbReference type="GO" id="GO:0007023">
    <property type="term" value="P:post-chaperonin tubulin folding pathway"/>
    <property type="evidence" value="ECO:0007669"/>
    <property type="project" value="UniProtKB-UniRule"/>
</dbReference>
<sequence>MAPSTLTINTNALTRLVKEKLSYIKEAQQQEARIKKLEDNPNDENAEYMLGQEQRGLDQTKAVSLSLQIKISEAIGTLQQQIEAVEKSGDGDEAELTKARETLKTGTDAISE</sequence>
<keyword evidence="3" id="KW-0493">Microtubule</keyword>
<evidence type="ECO:0000256" key="2">
    <source>
        <dbReference type="ARBA" id="ARBA00023186"/>
    </source>
</evidence>
<name>A0A6A6UIP4_9PEZI</name>
<keyword evidence="3" id="KW-0206">Cytoskeleton</keyword>
<dbReference type="OrthoDB" id="296187at2759"/>
<dbReference type="EMBL" id="MU004233">
    <property type="protein sequence ID" value="KAF2670938.1"/>
    <property type="molecule type" value="Genomic_DNA"/>
</dbReference>
<organism evidence="4 5">
    <name type="scientific">Microthyrium microscopicum</name>
    <dbReference type="NCBI Taxonomy" id="703497"/>
    <lineage>
        <taxon>Eukaryota</taxon>
        <taxon>Fungi</taxon>
        <taxon>Dikarya</taxon>
        <taxon>Ascomycota</taxon>
        <taxon>Pezizomycotina</taxon>
        <taxon>Dothideomycetes</taxon>
        <taxon>Dothideomycetes incertae sedis</taxon>
        <taxon>Microthyriales</taxon>
        <taxon>Microthyriaceae</taxon>
        <taxon>Microthyrium</taxon>
    </lineage>
</organism>
<proteinExistence type="inferred from homology"/>
<keyword evidence="5" id="KW-1185">Reference proteome</keyword>
<dbReference type="PANTHER" id="PTHR21500:SF0">
    <property type="entry name" value="TUBULIN-SPECIFIC CHAPERONE A"/>
    <property type="match status" value="1"/>
</dbReference>
<protein>
    <recommendedName>
        <fullName evidence="3">Tubulin-specific chaperone A</fullName>
    </recommendedName>
</protein>
<dbReference type="PANTHER" id="PTHR21500">
    <property type="entry name" value="TUBULIN-SPECIFIC CHAPERONE A"/>
    <property type="match status" value="1"/>
</dbReference>
<dbReference type="GO" id="GO:0007021">
    <property type="term" value="P:tubulin complex assembly"/>
    <property type="evidence" value="ECO:0007669"/>
    <property type="project" value="UniProtKB-UniRule"/>
</dbReference>
<evidence type="ECO:0000256" key="1">
    <source>
        <dbReference type="ARBA" id="ARBA00006806"/>
    </source>
</evidence>